<evidence type="ECO:0000256" key="1">
    <source>
        <dbReference type="ARBA" id="ARBA00004613"/>
    </source>
</evidence>
<sequence>MNAYACPLLQVRSVRRRPRAIRTRATTEANTTGAANHKSAQVQLAPAEPVLAGLKRGALSGCGRYLLDLPEQVPERSDVCDHGPADRRCMLHLHVFAWTHGQALRDGDKRMRLQTLPQTTCCTTCAAAPQVHLAPPSASSTSAPAPGFVGWSYAMDVDACSLLNVICPTGTRCLDMAEGLDYVCCRPCTSSIQVGPLASHVSRPLADEGGANPPCANGSRCFLDTGTGPSCVCTPGWEDPNCMVNINECTQHRCQNGATCIDQVSGYRSVLSKHISLHPEPNKPQLICVGSCRCVDAYSGVHCKLIDDHCPRHRCSEHSACLGLNQGHTCYCLPGYEGTLRETELDERRSGPCANGATCVDGVTGYRCLCAPSFEACQEVGGFQSSPVEATEGAEYHMLDWEYLRDFTFTNPQLARCTILSTGSEGDHCEEKRDYCDHGFCGNNSNRIDLLGGPRCEQDIDECTSSACKNGATCIDWPGNCFCQCANPFKGASNPCENSAECEEENRKGRIPAGSAGLRCELDADECLSNPCRQGFCYDGKPLPRLAPPSSSHASAPVVDNFYCLRNPGYAGATCEQDADDCISDACENNSTCVDLRLSYRCVSRPAWEGELCESQTDKCSSNPCKNGGTCTDFLNAYMCTCPPGWMGSFCGTSMSAHPHPAPMVLSASNHLSLGSSPAPGHPSLLVPTASCPTTFVTLLMIPACTTPPASHGSTVRPCASAPQGKGKQHCPDGPVTPLLKLLLRATAKKTLTTAPPTPAETEVSAKTSSTSLLCEMNVDECASAPCPNGGRCVAGIRGDRCLCPAGFAGPDCAIDADECTSSPCLHGRCKRTARVCRCRVRTADLAWACWRSTPACALRATELNLDACMQEPANSTLCLNAGTCVAGLGFNFTCRCQAGFTECRSEPCRHGGICSDFTDGYRCRCRPGWTGLHCEEDINECLPQLCDQGPCAPNDPGRRQTCFPTSAAVALFCQPLRREFIVLFCFSPVLRPPHLQQPAERQNSEVLENLDECLVFFASCHVSLFFPRSVSSYKRERLTLRPVSHPSSRLLPDRAETATPVPALGLSPGSPDPTTPAAQFTTSHVDDVLEAQRSAGFIYGRYFGDSFLEFEGTDLSAVSNITVRFQTDSWNGTLLYADQGPMPGGLFFIKLYLQNGIVQYEFSCTQDKGIQRINTRLRVNDGNEYLLNVRLDSQVRHPLHPHSAVEYHKAKYWDLYSLISCNFSGIAKFPDDATIMRLISRYDKSPWLRHQPAVSPPPAPASDQAEVTHGGGVPVAATLAPCSKRPLPRRGGAAPASRSLCPAAPLLTSATARSISRGACVTKVGPPPSPRAPFTVSGPEGRWEQWRFYAPMQALAPRYCHLFPFLQQYFLPEAAAPYIYGCKLPDIVWQRSSKHLPNDENRVSPWNHTLHPGAELRRSVSPRVPPRCRPVARLGCSAIYVLNAFARENIKYNTVVPIMRSPPRVQLRSNGIECRAAQRLAEGRRGSLRFVPSTPDLSAGEQGCEHQLGGGQGIGGHCETEMKIAKYFVCRPLLTASSLLYARYQLAISENRRLCMIEIAAANGTASRRQKYVSKPMSVVKFRPTFLGSVPTASEVHADAGNISGLTGCLRELKVNSREICLVSETVGGRNFGSCDTPACRRQPCRNSTTCTSHHPDPSAIQWAGQVRVHVLHGVCTHPIPSMYHSYEFCLKLMFAGDASALKDNLILFSGQKGQGTDRDDFFALGVRNGRIIHKYNLGSGVATIISEQLNQRIRIHTMHFGRQRNKTGVSPGRLSGLNAFSQLYVGGCGLKAPPAGSGSRPPPMGGSAFRGIQRVHPLTGRSVAGVESAPARCCTARTEAPVWNRAPLSTASAYPDGKVPSALRGCLSAMRGMSLLSPAPAVPRVFHSQKAAAASAPWAPLGCSANKVTSSALSGGFMQLRYSLRTEWTRQVGFRGGILEVVVNGHDLELTEAGALGGANVADWDDTTCGYKPGQAPAATSPFNLCQHGAVCIPHVAMATYSCACFLGWDGVYCDLQVSIKIACFVGNYYFKYQDSKYNLGNLMYTQVSFNLSASSGDGLILWMEPMESKNDDYLAVGLQGGYLKIVINLGEKIALPVISQNATLCCEQWNYISIIHNCTLIQAFVNGQRVLFEDVDPFECYIAINHRGVYYFGGFELNRDVASVTSGLFTAGTTN</sequence>
<keyword evidence="8" id="KW-0325">Glycoprotein</keyword>
<dbReference type="Gene3D" id="2.60.120.200">
    <property type="match status" value="3"/>
</dbReference>
<accession>A0AAD9DT11</accession>
<dbReference type="InterPro" id="IPR001881">
    <property type="entry name" value="EGF-like_Ca-bd_dom"/>
</dbReference>
<feature type="domain" description="EGF-like" evidence="11">
    <location>
        <begin position="616"/>
        <end position="652"/>
    </location>
</feature>
<feature type="domain" description="EGF-like" evidence="11">
    <location>
        <begin position="306"/>
        <end position="342"/>
    </location>
</feature>
<dbReference type="SMART" id="SM00179">
    <property type="entry name" value="EGF_CA"/>
    <property type="match status" value="8"/>
</dbReference>
<evidence type="ECO:0000256" key="8">
    <source>
        <dbReference type="ARBA" id="ARBA00023180"/>
    </source>
</evidence>
<dbReference type="GO" id="GO:0045597">
    <property type="term" value="P:positive regulation of cell differentiation"/>
    <property type="evidence" value="ECO:0007669"/>
    <property type="project" value="UniProtKB-ARBA"/>
</dbReference>
<feature type="domain" description="EGF-like" evidence="11">
    <location>
        <begin position="245"/>
        <end position="273"/>
    </location>
</feature>
<dbReference type="InterPro" id="IPR000742">
    <property type="entry name" value="EGF"/>
</dbReference>
<feature type="disulfide bond" evidence="9">
    <location>
        <begin position="926"/>
        <end position="935"/>
    </location>
</feature>
<evidence type="ECO:0000256" key="6">
    <source>
        <dbReference type="ARBA" id="ARBA00022837"/>
    </source>
</evidence>
<dbReference type="Proteomes" id="UP001239994">
    <property type="component" value="Unassembled WGS sequence"/>
</dbReference>
<dbReference type="GO" id="GO:0007157">
    <property type="term" value="P:heterophilic cell-cell adhesion via plasma membrane cell adhesion molecules"/>
    <property type="evidence" value="ECO:0007669"/>
    <property type="project" value="TreeGrafter"/>
</dbReference>
<evidence type="ECO:0000256" key="9">
    <source>
        <dbReference type="PROSITE-ProRule" id="PRU00076"/>
    </source>
</evidence>
<comment type="caution">
    <text evidence="12">The sequence shown here is derived from an EMBL/GenBank/DDBJ whole genome shotgun (WGS) entry which is preliminary data.</text>
</comment>
<feature type="domain" description="EGF-like" evidence="11">
    <location>
        <begin position="778"/>
        <end position="814"/>
    </location>
</feature>
<dbReference type="EMBL" id="JAROKS010000019">
    <property type="protein sequence ID" value="KAK1792108.1"/>
    <property type="molecule type" value="Genomic_DNA"/>
</dbReference>
<dbReference type="GO" id="GO:1901222">
    <property type="term" value="P:regulation of non-canonical NF-kappaB signal transduction"/>
    <property type="evidence" value="ECO:0007669"/>
    <property type="project" value="UniProtKB-ARBA"/>
</dbReference>
<evidence type="ECO:0000256" key="4">
    <source>
        <dbReference type="ARBA" id="ARBA00022729"/>
    </source>
</evidence>
<protein>
    <recommendedName>
        <fullName evidence="11">EGF-like domain-containing protein</fullName>
    </recommendedName>
</protein>
<feature type="disulfide bond" evidence="9">
    <location>
        <begin position="804"/>
        <end position="813"/>
    </location>
</feature>
<keyword evidence="6" id="KW-0106">Calcium</keyword>
<dbReference type="InterPro" id="IPR001791">
    <property type="entry name" value="Laminin_G"/>
</dbReference>
<dbReference type="GO" id="GO:0048589">
    <property type="term" value="P:developmental growth"/>
    <property type="evidence" value="ECO:0007669"/>
    <property type="project" value="UniProtKB-ARBA"/>
</dbReference>
<keyword evidence="4" id="KW-0732">Signal</keyword>
<dbReference type="Gene3D" id="2.10.25.10">
    <property type="entry name" value="Laminin"/>
    <property type="match status" value="9"/>
</dbReference>
<keyword evidence="3 9" id="KW-0245">EGF-like domain</keyword>
<dbReference type="InterPro" id="IPR000152">
    <property type="entry name" value="EGF-type_Asp/Asn_hydroxyl_site"/>
</dbReference>
<feature type="region of interest" description="Disordered" evidence="10">
    <location>
        <begin position="1250"/>
        <end position="1269"/>
    </location>
</feature>
<dbReference type="FunFam" id="2.10.25.10:FF:000537">
    <property type="entry name" value="Notch 3"/>
    <property type="match status" value="1"/>
</dbReference>
<feature type="domain" description="EGF-like" evidence="11">
    <location>
        <begin position="459"/>
        <end position="497"/>
    </location>
</feature>
<dbReference type="PROSITE" id="PS50026">
    <property type="entry name" value="EGF_3"/>
    <property type="match status" value="10"/>
</dbReference>
<dbReference type="FunFam" id="2.10.25.10:FF:000508">
    <property type="entry name" value="Eyes shut homolog"/>
    <property type="match status" value="1"/>
</dbReference>
<evidence type="ECO:0000256" key="7">
    <source>
        <dbReference type="ARBA" id="ARBA00023157"/>
    </source>
</evidence>
<comment type="caution">
    <text evidence="9">Lacks conserved residue(s) required for the propagation of feature annotation.</text>
</comment>
<dbReference type="Pfam" id="PF12661">
    <property type="entry name" value="hEGF"/>
    <property type="match status" value="6"/>
</dbReference>
<organism evidence="12 13">
    <name type="scientific">Electrophorus voltai</name>
    <dbReference type="NCBI Taxonomy" id="2609070"/>
    <lineage>
        <taxon>Eukaryota</taxon>
        <taxon>Metazoa</taxon>
        <taxon>Chordata</taxon>
        <taxon>Craniata</taxon>
        <taxon>Vertebrata</taxon>
        <taxon>Euteleostomi</taxon>
        <taxon>Actinopterygii</taxon>
        <taxon>Neopterygii</taxon>
        <taxon>Teleostei</taxon>
        <taxon>Ostariophysi</taxon>
        <taxon>Gymnotiformes</taxon>
        <taxon>Gymnotoidei</taxon>
        <taxon>Gymnotidae</taxon>
        <taxon>Electrophorus</taxon>
    </lineage>
</organism>
<dbReference type="SMART" id="SM00181">
    <property type="entry name" value="EGF"/>
    <property type="match status" value="13"/>
</dbReference>
<dbReference type="Pfam" id="PF00008">
    <property type="entry name" value="EGF"/>
    <property type="match status" value="2"/>
</dbReference>
<dbReference type="SMART" id="SM00282">
    <property type="entry name" value="LamG"/>
    <property type="match status" value="2"/>
</dbReference>
<feature type="domain" description="EGF-like" evidence="11">
    <location>
        <begin position="578"/>
        <end position="614"/>
    </location>
</feature>
<evidence type="ECO:0000259" key="11">
    <source>
        <dbReference type="PROSITE" id="PS50026"/>
    </source>
</evidence>
<dbReference type="GO" id="GO:0005576">
    <property type="term" value="C:extracellular region"/>
    <property type="evidence" value="ECO:0007669"/>
    <property type="project" value="UniProtKB-SubCell"/>
</dbReference>
<reference evidence="12" key="1">
    <citation type="submission" date="2023-03" db="EMBL/GenBank/DDBJ databases">
        <title>Electrophorus voltai genome.</title>
        <authorList>
            <person name="Bian C."/>
        </authorList>
    </citation>
    <scope>NUCLEOTIDE SEQUENCE</scope>
    <source>
        <strain evidence="12">CB-2022</strain>
        <tissue evidence="12">Muscle</tissue>
    </source>
</reference>
<feature type="domain" description="EGF-like" evidence="11">
    <location>
        <begin position="344"/>
        <end position="378"/>
    </location>
</feature>
<dbReference type="PANTHER" id="PTHR24049:SF22">
    <property type="entry name" value="DROSOPHILA CRUMBS HOMOLOG"/>
    <property type="match status" value="1"/>
</dbReference>
<dbReference type="FunFam" id="2.10.25.10:FF:000066">
    <property type="entry name" value="FAT atypical cadherin 4"/>
    <property type="match status" value="1"/>
</dbReference>
<dbReference type="SUPFAM" id="SSF57196">
    <property type="entry name" value="EGF/Laminin"/>
    <property type="match status" value="6"/>
</dbReference>
<feature type="domain" description="EGF-like" evidence="11">
    <location>
        <begin position="1978"/>
        <end position="2017"/>
    </location>
</feature>
<evidence type="ECO:0000313" key="12">
    <source>
        <dbReference type="EMBL" id="KAK1792108.1"/>
    </source>
</evidence>
<evidence type="ECO:0000256" key="10">
    <source>
        <dbReference type="SAM" id="MobiDB-lite"/>
    </source>
</evidence>
<keyword evidence="5" id="KW-0677">Repeat</keyword>
<dbReference type="PRINTS" id="PR00010">
    <property type="entry name" value="EGFBLOOD"/>
</dbReference>
<feature type="domain" description="EGF-like" evidence="11">
    <location>
        <begin position="900"/>
        <end position="936"/>
    </location>
</feature>
<evidence type="ECO:0000256" key="2">
    <source>
        <dbReference type="ARBA" id="ARBA00022525"/>
    </source>
</evidence>
<evidence type="ECO:0000256" key="5">
    <source>
        <dbReference type="ARBA" id="ARBA00022737"/>
    </source>
</evidence>
<dbReference type="InterPro" id="IPR013320">
    <property type="entry name" value="ConA-like_dom_sf"/>
</dbReference>
<feature type="disulfide bond" evidence="9">
    <location>
        <begin position="2007"/>
        <end position="2016"/>
    </location>
</feature>
<dbReference type="GO" id="GO:0005509">
    <property type="term" value="F:calcium ion binding"/>
    <property type="evidence" value="ECO:0007669"/>
    <property type="project" value="InterPro"/>
</dbReference>
<feature type="disulfide bond" evidence="9">
    <location>
        <begin position="1988"/>
        <end position="2005"/>
    </location>
</feature>
<dbReference type="GO" id="GO:0032991">
    <property type="term" value="C:protein-containing complex"/>
    <property type="evidence" value="ECO:0007669"/>
    <property type="project" value="TreeGrafter"/>
</dbReference>
<feature type="disulfide bond" evidence="9">
    <location>
        <begin position="233"/>
        <end position="242"/>
    </location>
</feature>
<dbReference type="PROSITE" id="PS00022">
    <property type="entry name" value="EGF_1"/>
    <property type="match status" value="4"/>
</dbReference>
<dbReference type="SUPFAM" id="SSF49899">
    <property type="entry name" value="Concanavalin A-like lectins/glucanases"/>
    <property type="match status" value="3"/>
</dbReference>
<dbReference type="GO" id="GO:0045197">
    <property type="term" value="P:establishment or maintenance of epithelial cell apical/basal polarity"/>
    <property type="evidence" value="ECO:0007669"/>
    <property type="project" value="TreeGrafter"/>
</dbReference>
<feature type="domain" description="EGF-like" evidence="11">
    <location>
        <begin position="205"/>
        <end position="243"/>
    </location>
</feature>
<dbReference type="CDD" id="cd00110">
    <property type="entry name" value="LamG"/>
    <property type="match status" value="3"/>
</dbReference>
<dbReference type="PROSITE" id="PS01187">
    <property type="entry name" value="EGF_CA"/>
    <property type="match status" value="1"/>
</dbReference>
<evidence type="ECO:0000256" key="3">
    <source>
        <dbReference type="ARBA" id="ARBA00022536"/>
    </source>
</evidence>
<dbReference type="PROSITE" id="PS00010">
    <property type="entry name" value="ASX_HYDROXYL"/>
    <property type="match status" value="3"/>
</dbReference>
<dbReference type="PROSITE" id="PS01186">
    <property type="entry name" value="EGF_2"/>
    <property type="match status" value="6"/>
</dbReference>
<evidence type="ECO:0000313" key="13">
    <source>
        <dbReference type="Proteomes" id="UP001239994"/>
    </source>
</evidence>
<dbReference type="Pfam" id="PF02210">
    <property type="entry name" value="Laminin_G_2"/>
    <property type="match status" value="1"/>
</dbReference>
<keyword evidence="13" id="KW-1185">Reference proteome</keyword>
<comment type="subcellular location">
    <subcellularLocation>
        <location evidence="1">Secreted</location>
    </subcellularLocation>
</comment>
<feature type="disulfide bond" evidence="9">
    <location>
        <begin position="642"/>
        <end position="651"/>
    </location>
</feature>
<dbReference type="GO" id="GO:0005886">
    <property type="term" value="C:plasma membrane"/>
    <property type="evidence" value="ECO:0007669"/>
    <property type="project" value="TreeGrafter"/>
</dbReference>
<dbReference type="CDD" id="cd00054">
    <property type="entry name" value="EGF_CA"/>
    <property type="match status" value="6"/>
</dbReference>
<gene>
    <name evidence="12" type="ORF">P4O66_001885</name>
</gene>
<dbReference type="InterPro" id="IPR013032">
    <property type="entry name" value="EGF-like_CS"/>
</dbReference>
<keyword evidence="7 9" id="KW-1015">Disulfide bond</keyword>
<dbReference type="FunFam" id="2.10.25.10:FF:000472">
    <property type="entry name" value="Uncharacterized protein, isoform A"/>
    <property type="match status" value="1"/>
</dbReference>
<keyword evidence="2" id="KW-0964">Secreted</keyword>
<proteinExistence type="predicted"/>
<dbReference type="InterPro" id="IPR051022">
    <property type="entry name" value="Notch_Cell-Fate_Det"/>
</dbReference>
<dbReference type="InterPro" id="IPR018097">
    <property type="entry name" value="EGF_Ca-bd_CS"/>
</dbReference>
<dbReference type="GO" id="GO:0060218">
    <property type="term" value="P:hematopoietic stem cell differentiation"/>
    <property type="evidence" value="ECO:0007669"/>
    <property type="project" value="UniProtKB-ARBA"/>
</dbReference>
<dbReference type="PANTHER" id="PTHR24049">
    <property type="entry name" value="CRUMBS FAMILY MEMBER"/>
    <property type="match status" value="1"/>
</dbReference>
<name>A0AAD9DT11_9TELE</name>